<evidence type="ECO:0000313" key="2">
    <source>
        <dbReference type="EMBL" id="MCY0964255.1"/>
    </source>
</evidence>
<dbReference type="Gene3D" id="3.10.450.50">
    <property type="match status" value="1"/>
</dbReference>
<dbReference type="InterPro" id="IPR032710">
    <property type="entry name" value="NTF2-like_dom_sf"/>
</dbReference>
<dbReference type="SUPFAM" id="SSF54427">
    <property type="entry name" value="NTF2-like"/>
    <property type="match status" value="1"/>
</dbReference>
<feature type="domain" description="YchJ-like middle NTF2-like" evidence="1">
    <location>
        <begin position="27"/>
        <end position="120"/>
    </location>
</feature>
<evidence type="ECO:0000313" key="3">
    <source>
        <dbReference type="Proteomes" id="UP001150830"/>
    </source>
</evidence>
<protein>
    <submittedName>
        <fullName evidence="2">YchJ family metal-binding protein</fullName>
    </submittedName>
</protein>
<proteinExistence type="predicted"/>
<dbReference type="Pfam" id="PF02810">
    <property type="entry name" value="SEC-C"/>
    <property type="match status" value="1"/>
</dbReference>
<dbReference type="SUPFAM" id="SSF103642">
    <property type="entry name" value="Sec-C motif"/>
    <property type="match status" value="1"/>
</dbReference>
<dbReference type="PANTHER" id="PTHR33747">
    <property type="entry name" value="UPF0225 PROTEIN SCO1677"/>
    <property type="match status" value="1"/>
</dbReference>
<keyword evidence="3" id="KW-1185">Reference proteome</keyword>
<accession>A0A9X3ECR4</accession>
<dbReference type="EMBL" id="JAPNOA010000016">
    <property type="protein sequence ID" value="MCY0964255.1"/>
    <property type="molecule type" value="Genomic_DNA"/>
</dbReference>
<dbReference type="AlphaFoldDB" id="A0A9X3ECR4"/>
<dbReference type="InterPro" id="IPR048469">
    <property type="entry name" value="YchJ-like_M"/>
</dbReference>
<dbReference type="PANTHER" id="PTHR33747:SF1">
    <property type="entry name" value="ADENYLATE CYCLASE-ASSOCIATED CAP C-TERMINAL DOMAIN-CONTAINING PROTEIN"/>
    <property type="match status" value="1"/>
</dbReference>
<dbReference type="RefSeq" id="WP_283172473.1">
    <property type="nucleotide sequence ID" value="NZ_JAPNOA010000016.1"/>
</dbReference>
<comment type="caution">
    <text evidence="2">The sequence shown here is derived from an EMBL/GenBank/DDBJ whole genome shotgun (WGS) entry which is preliminary data.</text>
</comment>
<dbReference type="Proteomes" id="UP001150830">
    <property type="component" value="Unassembled WGS sequence"/>
</dbReference>
<organism evidence="2 3">
    <name type="scientific">Parathalassolituus penaei</name>
    <dbReference type="NCBI Taxonomy" id="2997323"/>
    <lineage>
        <taxon>Bacteria</taxon>
        <taxon>Pseudomonadati</taxon>
        <taxon>Pseudomonadota</taxon>
        <taxon>Gammaproteobacteria</taxon>
        <taxon>Oceanospirillales</taxon>
        <taxon>Oceanospirillaceae</taxon>
        <taxon>Parathalassolituus</taxon>
    </lineage>
</organism>
<gene>
    <name evidence="2" type="ORF">OUO13_03580</name>
</gene>
<name>A0A9X3ECR4_9GAMM</name>
<evidence type="ECO:0000259" key="1">
    <source>
        <dbReference type="Pfam" id="PF17775"/>
    </source>
</evidence>
<dbReference type="NCBIfam" id="NF002449">
    <property type="entry name" value="PRK01617.1"/>
    <property type="match status" value="1"/>
</dbReference>
<sequence length="149" mass="16461">MSLCPCGSGKPVAECCGPLLEGAAASSPEALMRSRYTAFVLEDQDYLRRSWHESTRPGGELLAHGTRWSGLQVLTSAVDGDHGTVQFVATYQEEGDKQWQQLQETSRFVQEGGHWFYVDGDARWQTLRPGRNDDCPCGSGRKFKKCCGA</sequence>
<dbReference type="InterPro" id="IPR004027">
    <property type="entry name" value="SEC_C_motif"/>
</dbReference>
<dbReference type="Pfam" id="PF17775">
    <property type="entry name" value="YchJ_M-like"/>
    <property type="match status" value="1"/>
</dbReference>
<reference evidence="2" key="1">
    <citation type="submission" date="2022-11" db="EMBL/GenBank/DDBJ databases">
        <title>Parathalassolutuus dongxingensis gen. nov., sp. nov., a novel member of family Oceanospirillaceae isolated from a coastal shrimp pond in Guangxi, China.</title>
        <authorList>
            <person name="Chen H."/>
        </authorList>
    </citation>
    <scope>NUCLEOTIDE SEQUENCE</scope>
    <source>
        <strain evidence="2">G-43</strain>
    </source>
</reference>